<proteinExistence type="predicted"/>
<reference evidence="1" key="1">
    <citation type="submission" date="2014-11" db="EMBL/GenBank/DDBJ databases">
        <authorList>
            <person name="Amaro Gonzalez C."/>
        </authorList>
    </citation>
    <scope>NUCLEOTIDE SEQUENCE</scope>
</reference>
<evidence type="ECO:0000313" key="1">
    <source>
        <dbReference type="EMBL" id="JAH13964.1"/>
    </source>
</evidence>
<organism evidence="1">
    <name type="scientific">Anguilla anguilla</name>
    <name type="common">European freshwater eel</name>
    <name type="synonym">Muraena anguilla</name>
    <dbReference type="NCBI Taxonomy" id="7936"/>
    <lineage>
        <taxon>Eukaryota</taxon>
        <taxon>Metazoa</taxon>
        <taxon>Chordata</taxon>
        <taxon>Craniata</taxon>
        <taxon>Vertebrata</taxon>
        <taxon>Euteleostomi</taxon>
        <taxon>Actinopterygii</taxon>
        <taxon>Neopterygii</taxon>
        <taxon>Teleostei</taxon>
        <taxon>Anguilliformes</taxon>
        <taxon>Anguillidae</taxon>
        <taxon>Anguilla</taxon>
    </lineage>
</organism>
<protein>
    <submittedName>
        <fullName evidence="1">Uncharacterized protein</fullName>
    </submittedName>
</protein>
<accession>A0A0E9QB26</accession>
<name>A0A0E9QB26_ANGAN</name>
<dbReference type="AlphaFoldDB" id="A0A0E9QB26"/>
<reference evidence="1" key="2">
    <citation type="journal article" date="2015" name="Fish Shellfish Immunol.">
        <title>Early steps in the European eel (Anguilla anguilla)-Vibrio vulnificus interaction in the gills: Role of the RtxA13 toxin.</title>
        <authorList>
            <person name="Callol A."/>
            <person name="Pajuelo D."/>
            <person name="Ebbesson L."/>
            <person name="Teles M."/>
            <person name="MacKenzie S."/>
            <person name="Amaro C."/>
        </authorList>
    </citation>
    <scope>NUCLEOTIDE SEQUENCE</scope>
</reference>
<sequence>MAGPYGSDVIQSWGDNCKIAQVMCHSNYPDLKNLLQSQKIFSFQLTEQCIVHEAHAGMRPLQ</sequence>
<dbReference type="EMBL" id="GBXM01094613">
    <property type="protein sequence ID" value="JAH13964.1"/>
    <property type="molecule type" value="Transcribed_RNA"/>
</dbReference>